<evidence type="ECO:0000256" key="1">
    <source>
        <dbReference type="ARBA" id="ARBA00001917"/>
    </source>
</evidence>
<protein>
    <submittedName>
        <fullName evidence="7">CYFA0S05e00672g1_1</fullName>
    </submittedName>
</protein>
<sequence length="397" mass="44065">MNSTCTSQTPFRKCESMRFRVKLQMTDFLKRFKLQYPIIQAPMAGASTIELASTVTRLGGLGSIPLGSFSENPEGIVKKMKEYEGLVGTDRSRVVNLNFFAHEEAKRDDKKEGEWIKKYQKIYKNGGLKWDESATEMKLLYPTFQSITSASDEVVQTLVDLKPEIVSFHFGIPHHSVVGALQDAGISVFISATDVEEFKLCYEAGVDGVILQSWEAGGHRGNFKANDVQDSKLGTEELVDSVLKYIIDSKIENPPYLIAAGGIHSSAQIKKYLDKGVAAVQLGTVWLPTTQCTISAKHLEYIQNPQGAGTLMSPSISGRNLRTIETPFLRELTETADVDEIPDYPLPYDSFKRLVSDAKETARNGEYSAFLAGSSYDKSWKGTRDAENVFKDLVSEL</sequence>
<evidence type="ECO:0000256" key="5">
    <source>
        <dbReference type="ARBA" id="ARBA00023002"/>
    </source>
</evidence>
<dbReference type="InterPro" id="IPR013785">
    <property type="entry name" value="Aldolase_TIM"/>
</dbReference>
<evidence type="ECO:0000256" key="4">
    <source>
        <dbReference type="ARBA" id="ARBA00022643"/>
    </source>
</evidence>
<dbReference type="PANTHER" id="PTHR42747:SF3">
    <property type="entry name" value="NITRONATE MONOOXYGENASE-RELATED"/>
    <property type="match status" value="1"/>
</dbReference>
<dbReference type="SUPFAM" id="SSF51412">
    <property type="entry name" value="Inosine monophosphate dehydrogenase (IMPDH)"/>
    <property type="match status" value="1"/>
</dbReference>
<evidence type="ECO:0000313" key="7">
    <source>
        <dbReference type="EMBL" id="CDR40452.1"/>
    </source>
</evidence>
<accession>A0A061ATG5</accession>
<dbReference type="CDD" id="cd04730">
    <property type="entry name" value="NPD_like"/>
    <property type="match status" value="1"/>
</dbReference>
<dbReference type="OrthoDB" id="10265891at2759"/>
<dbReference type="Pfam" id="PF03060">
    <property type="entry name" value="NMO"/>
    <property type="match status" value="1"/>
</dbReference>
<evidence type="ECO:0000256" key="6">
    <source>
        <dbReference type="ARBA" id="ARBA00023033"/>
    </source>
</evidence>
<dbReference type="GO" id="GO:0018580">
    <property type="term" value="F:nitronate monooxygenase activity"/>
    <property type="evidence" value="ECO:0007669"/>
    <property type="project" value="InterPro"/>
</dbReference>
<comment type="cofactor">
    <cofactor evidence="1">
        <name>FMN</name>
        <dbReference type="ChEBI" id="CHEBI:58210"/>
    </cofactor>
</comment>
<dbReference type="VEuPathDB" id="FungiDB:BON22_2240"/>
<dbReference type="InterPro" id="IPR004136">
    <property type="entry name" value="NMO"/>
</dbReference>
<evidence type="ECO:0000256" key="3">
    <source>
        <dbReference type="ARBA" id="ARBA00022630"/>
    </source>
</evidence>
<proteinExistence type="inferred from homology"/>
<organism evidence="7">
    <name type="scientific">Cyberlindnera fabianii</name>
    <name type="common">Yeast</name>
    <name type="synonym">Hansenula fabianii</name>
    <dbReference type="NCBI Taxonomy" id="36022"/>
    <lineage>
        <taxon>Eukaryota</taxon>
        <taxon>Fungi</taxon>
        <taxon>Dikarya</taxon>
        <taxon>Ascomycota</taxon>
        <taxon>Saccharomycotina</taxon>
        <taxon>Saccharomycetes</taxon>
        <taxon>Phaffomycetales</taxon>
        <taxon>Phaffomycetaceae</taxon>
        <taxon>Cyberlindnera</taxon>
    </lineage>
</organism>
<name>A0A061ATG5_CYBFA</name>
<dbReference type="PhylomeDB" id="A0A061ATG5"/>
<evidence type="ECO:0000256" key="2">
    <source>
        <dbReference type="ARBA" id="ARBA00009881"/>
    </source>
</evidence>
<keyword evidence="4" id="KW-0288">FMN</keyword>
<keyword evidence="5" id="KW-0560">Oxidoreductase</keyword>
<dbReference type="EMBL" id="LK052890">
    <property type="protein sequence ID" value="CDR40452.1"/>
    <property type="molecule type" value="Genomic_DNA"/>
</dbReference>
<keyword evidence="3" id="KW-0285">Flavoprotein</keyword>
<dbReference type="PANTHER" id="PTHR42747">
    <property type="entry name" value="NITRONATE MONOOXYGENASE-RELATED"/>
    <property type="match status" value="1"/>
</dbReference>
<gene>
    <name evidence="7" type="ORF">CYFA0S_05e00672g</name>
</gene>
<reference evidence="7" key="1">
    <citation type="journal article" date="2014" name="Genome Announc.">
        <title>Genome sequence of the yeast Cyberlindnera fabianii (Hansenula fabianii).</title>
        <authorList>
            <person name="Freel K.C."/>
            <person name="Sarilar V."/>
            <person name="Neuveglise C."/>
            <person name="Devillers H."/>
            <person name="Friedrich A."/>
            <person name="Schacherer J."/>
        </authorList>
    </citation>
    <scope>NUCLEOTIDE SEQUENCE</scope>
    <source>
        <strain evidence="7">YJS4271</strain>
    </source>
</reference>
<keyword evidence="6" id="KW-0503">Monooxygenase</keyword>
<comment type="similarity">
    <text evidence="2">Belongs to the nitronate monooxygenase family. NMO class I subfamily.</text>
</comment>
<dbReference type="AlphaFoldDB" id="A0A061ATG5"/>
<dbReference type="Gene3D" id="3.20.20.70">
    <property type="entry name" value="Aldolase class I"/>
    <property type="match status" value="1"/>
</dbReference>